<keyword evidence="2" id="KW-1185">Reference proteome</keyword>
<feature type="domain" description="Cyclic nucleotide-binding" evidence="1">
    <location>
        <begin position="176"/>
        <end position="260"/>
    </location>
</feature>
<accession>A0A915K7H2</accession>
<dbReference type="WBParaSite" id="nRc.2.0.1.t34293-RA">
    <property type="protein sequence ID" value="nRc.2.0.1.t34293-RA"/>
    <property type="gene ID" value="nRc.2.0.1.g34293"/>
</dbReference>
<dbReference type="InterPro" id="IPR014710">
    <property type="entry name" value="RmlC-like_jellyroll"/>
</dbReference>
<sequence>MDFSLIKSSTVFRYLHEYVVAADQMAIEMMFCVVMMSEYVMSVLERVDDTILESKIDRMRLQQENLQMKRNAENHIISIINVQPVGSKRLIYTKTRQLARIMIREAFTYLEEKMKSGEVDDHEYETVRELLQQKIEMTREFFTFDKQPPPLFDESRLDLIPWIRLSEKRRALIRFIMSHLEDRIFPRKNFLMIQGQQSDGVFYLVNGICRFAVRQGDSLKPLHLLYAGRFVGESAFFTSSGPGIPASPIRSGSVYAETHVICKFLPIRHVAHMFNIDPTVKEKFEENTAVYRCHDLMRLIREYTVWTTPALDSFIRNNWVVCQHEMLIDRLDAAFQMILIKGNFILDGVREDVTTKLRILNGPAKNIVVDGSMENRCFFILIAKTTTY</sequence>
<dbReference type="Proteomes" id="UP000887565">
    <property type="component" value="Unplaced"/>
</dbReference>
<dbReference type="AlphaFoldDB" id="A0A915K7H2"/>
<evidence type="ECO:0000313" key="2">
    <source>
        <dbReference type="Proteomes" id="UP000887565"/>
    </source>
</evidence>
<reference evidence="3" key="1">
    <citation type="submission" date="2022-11" db="UniProtKB">
        <authorList>
            <consortium name="WormBaseParasite"/>
        </authorList>
    </citation>
    <scope>IDENTIFICATION</scope>
</reference>
<organism evidence="2 3">
    <name type="scientific">Romanomermis culicivorax</name>
    <name type="common">Nematode worm</name>
    <dbReference type="NCBI Taxonomy" id="13658"/>
    <lineage>
        <taxon>Eukaryota</taxon>
        <taxon>Metazoa</taxon>
        <taxon>Ecdysozoa</taxon>
        <taxon>Nematoda</taxon>
        <taxon>Enoplea</taxon>
        <taxon>Dorylaimia</taxon>
        <taxon>Mermithida</taxon>
        <taxon>Mermithoidea</taxon>
        <taxon>Mermithidae</taxon>
        <taxon>Romanomermis</taxon>
    </lineage>
</organism>
<dbReference type="InterPro" id="IPR000595">
    <property type="entry name" value="cNMP-bd_dom"/>
</dbReference>
<evidence type="ECO:0000313" key="3">
    <source>
        <dbReference type="WBParaSite" id="nRc.2.0.1.t34293-RA"/>
    </source>
</evidence>
<evidence type="ECO:0000259" key="1">
    <source>
        <dbReference type="PROSITE" id="PS50042"/>
    </source>
</evidence>
<dbReference type="InterPro" id="IPR018490">
    <property type="entry name" value="cNMP-bd_dom_sf"/>
</dbReference>
<proteinExistence type="predicted"/>
<name>A0A915K7H2_ROMCU</name>
<dbReference type="SUPFAM" id="SSF51206">
    <property type="entry name" value="cAMP-binding domain-like"/>
    <property type="match status" value="1"/>
</dbReference>
<dbReference type="Gene3D" id="2.60.120.10">
    <property type="entry name" value="Jelly Rolls"/>
    <property type="match status" value="1"/>
</dbReference>
<protein>
    <submittedName>
        <fullName evidence="3">Cyclic nucleotide-binding domain-containing protein</fullName>
    </submittedName>
</protein>
<dbReference type="PROSITE" id="PS50042">
    <property type="entry name" value="CNMP_BINDING_3"/>
    <property type="match status" value="1"/>
</dbReference>